<name>A0A0A1TMP6_9HYPO</name>
<feature type="compositionally biased region" description="Low complexity" evidence="1">
    <location>
        <begin position="253"/>
        <end position="262"/>
    </location>
</feature>
<dbReference type="PANTHER" id="PTHR34883:SF4">
    <property type="entry name" value="CUPREDOXIN"/>
    <property type="match status" value="1"/>
</dbReference>
<evidence type="ECO:0000313" key="4">
    <source>
        <dbReference type="Proteomes" id="UP000039046"/>
    </source>
</evidence>
<dbReference type="HOGENOM" id="CLU_053381_0_0_1"/>
<organism evidence="3 4">
    <name type="scientific">[Torrubiella] hemipterigena</name>
    <dbReference type="NCBI Taxonomy" id="1531966"/>
    <lineage>
        <taxon>Eukaryota</taxon>
        <taxon>Fungi</taxon>
        <taxon>Dikarya</taxon>
        <taxon>Ascomycota</taxon>
        <taxon>Pezizomycotina</taxon>
        <taxon>Sordariomycetes</taxon>
        <taxon>Hypocreomycetidae</taxon>
        <taxon>Hypocreales</taxon>
        <taxon>Clavicipitaceae</taxon>
        <taxon>Clavicipitaceae incertae sedis</taxon>
        <taxon>'Torrubiella' clade</taxon>
    </lineage>
</organism>
<accession>A0A0A1TMP6</accession>
<gene>
    <name evidence="3" type="ORF">VHEMI08159</name>
</gene>
<dbReference type="PANTHER" id="PTHR34883">
    <property type="entry name" value="SERINE-RICH PROTEIN, PUTATIVE-RELATED-RELATED"/>
    <property type="match status" value="1"/>
</dbReference>
<dbReference type="STRING" id="1531966.A0A0A1TMP6"/>
<evidence type="ECO:0000256" key="1">
    <source>
        <dbReference type="SAM" id="MobiDB-lite"/>
    </source>
</evidence>
<sequence>MKWTTAFLSVLPLAMATADLEAIDKRAKALIVPGAGKEIIIIWANPGAGAATTTINKQVTVTQTVTVGSQPTNIAGTNLNPGQTATLVQPPGASHTVKVGGPGGLAFQPQQLNVPVGDTIIFEFLSQNHTVTQSGFKEPCKKIDNGMDTGFVPNPNNTVSPAPQVAMQVTVNTPLWFYCRQKGHCGKGMVFSVNPTADKTHAMFQQMAIAQSGGGTATPITGGTPPPAGQQPPPAAGQPSKEQPGKTEPGKEQPPGQQPAPGNNSGVTPGQGKVGPDGSCQCVVQCAQGSFPAMEAQGLGAMGGASGALPVNAVVQ</sequence>
<feature type="region of interest" description="Disordered" evidence="1">
    <location>
        <begin position="213"/>
        <end position="279"/>
    </location>
</feature>
<dbReference type="OrthoDB" id="1921208at2759"/>
<evidence type="ECO:0000256" key="2">
    <source>
        <dbReference type="SAM" id="SignalP"/>
    </source>
</evidence>
<feature type="chain" id="PRO_5001990370" evidence="2">
    <location>
        <begin position="17"/>
        <end position="316"/>
    </location>
</feature>
<dbReference type="EMBL" id="CDHN01000004">
    <property type="protein sequence ID" value="CEJ92510.1"/>
    <property type="molecule type" value="Genomic_DNA"/>
</dbReference>
<reference evidence="3 4" key="1">
    <citation type="journal article" date="2015" name="Genome Announc.">
        <title>Draft Genome Sequence and Gene Annotation of the Entomopathogenic Fungus Verticillium hemipterigenum.</title>
        <authorList>
            <person name="Horn F."/>
            <person name="Habel A."/>
            <person name="Scharf D.H."/>
            <person name="Dworschak J."/>
            <person name="Brakhage A.A."/>
            <person name="Guthke R."/>
            <person name="Hertweck C."/>
            <person name="Linde J."/>
        </authorList>
    </citation>
    <scope>NUCLEOTIDE SEQUENCE [LARGE SCALE GENOMIC DNA]</scope>
</reference>
<dbReference type="Gene3D" id="2.60.40.420">
    <property type="entry name" value="Cupredoxins - blue copper proteins"/>
    <property type="match status" value="1"/>
</dbReference>
<dbReference type="SUPFAM" id="SSF49503">
    <property type="entry name" value="Cupredoxins"/>
    <property type="match status" value="1"/>
</dbReference>
<feature type="compositionally biased region" description="Pro residues" evidence="1">
    <location>
        <begin position="224"/>
        <end position="236"/>
    </location>
</feature>
<dbReference type="CDD" id="cd00920">
    <property type="entry name" value="Cupredoxin"/>
    <property type="match status" value="1"/>
</dbReference>
<keyword evidence="2" id="KW-0732">Signal</keyword>
<dbReference type="InterPro" id="IPR052953">
    <property type="entry name" value="Ser-rich/MCO-related"/>
</dbReference>
<feature type="signal peptide" evidence="2">
    <location>
        <begin position="1"/>
        <end position="16"/>
    </location>
</feature>
<evidence type="ECO:0000313" key="3">
    <source>
        <dbReference type="EMBL" id="CEJ92510.1"/>
    </source>
</evidence>
<proteinExistence type="predicted"/>
<protein>
    <submittedName>
        <fullName evidence="3">Uncharacterized protein</fullName>
    </submittedName>
</protein>
<dbReference type="InterPro" id="IPR008972">
    <property type="entry name" value="Cupredoxin"/>
</dbReference>
<keyword evidence="4" id="KW-1185">Reference proteome</keyword>
<dbReference type="Proteomes" id="UP000039046">
    <property type="component" value="Unassembled WGS sequence"/>
</dbReference>
<dbReference type="AlphaFoldDB" id="A0A0A1TMP6"/>